<evidence type="ECO:0000313" key="2">
    <source>
        <dbReference type="Proteomes" id="UP000002770"/>
    </source>
</evidence>
<dbReference type="InParanoid" id="G9ELU1"/>
<reference evidence="1 2" key="1">
    <citation type="journal article" date="2011" name="BMC Genomics">
        <title>Insight into cross-talk between intra-amoebal pathogens.</title>
        <authorList>
            <person name="Gimenez G."/>
            <person name="Bertelli C."/>
            <person name="Moliner C."/>
            <person name="Robert C."/>
            <person name="Raoult D."/>
            <person name="Fournier P.E."/>
            <person name="Greub G."/>
        </authorList>
    </citation>
    <scope>NUCLEOTIDE SEQUENCE [LARGE SCALE GENOMIC DNA]</scope>
    <source>
        <strain evidence="1 2">LLAP12</strain>
    </source>
</reference>
<dbReference type="Proteomes" id="UP000002770">
    <property type="component" value="Unassembled WGS sequence"/>
</dbReference>
<sequence length="42" mass="4676">MLGTLNPKTFNGILGINSPLTHIDKYFSTASLIEHYCLNIPQ</sequence>
<evidence type="ECO:0000313" key="1">
    <source>
        <dbReference type="EMBL" id="EHL31749.1"/>
    </source>
</evidence>
<proteinExistence type="predicted"/>
<dbReference type="HOGENOM" id="CLU_3253436_0_0_6"/>
<organism evidence="1 2">
    <name type="scientific">Legionella drancourtii LLAP12</name>
    <dbReference type="NCBI Taxonomy" id="658187"/>
    <lineage>
        <taxon>Bacteria</taxon>
        <taxon>Pseudomonadati</taxon>
        <taxon>Pseudomonadota</taxon>
        <taxon>Gammaproteobacteria</taxon>
        <taxon>Legionellales</taxon>
        <taxon>Legionellaceae</taxon>
        <taxon>Legionella</taxon>
    </lineage>
</organism>
<dbReference type="AlphaFoldDB" id="G9ELU1"/>
<gene>
    <name evidence="1" type="ORF">LDG_6201</name>
</gene>
<keyword evidence="2" id="KW-1185">Reference proteome</keyword>
<accession>G9ELU1</accession>
<name>G9ELU1_9GAMM</name>
<dbReference type="EMBL" id="JH413809">
    <property type="protein sequence ID" value="EHL31749.1"/>
    <property type="molecule type" value="Genomic_DNA"/>
</dbReference>
<protein>
    <submittedName>
        <fullName evidence="1">Uncharacterized protein</fullName>
    </submittedName>
</protein>